<dbReference type="AlphaFoldDB" id="A0A9W3DC66"/>
<accession>A0A9W3DC66</accession>
<feature type="compositionally biased region" description="Acidic residues" evidence="1">
    <location>
        <begin position="209"/>
        <end position="229"/>
    </location>
</feature>
<dbReference type="Proteomes" id="UP000504610">
    <property type="component" value="Chromosome 3"/>
</dbReference>
<evidence type="ECO:0000313" key="3">
    <source>
        <dbReference type="RefSeq" id="XP_056861359.1"/>
    </source>
</evidence>
<reference evidence="2" key="1">
    <citation type="journal article" date="2019" name="Database">
        <title>The radish genome database (RadishGD): an integrated information resource for radish genomics.</title>
        <authorList>
            <person name="Yu H.J."/>
            <person name="Baek S."/>
            <person name="Lee Y.J."/>
            <person name="Cho A."/>
            <person name="Mun J.H."/>
        </authorList>
    </citation>
    <scope>NUCLEOTIDE SEQUENCE [LARGE SCALE GENOMIC DNA]</scope>
    <source>
        <strain evidence="2">cv. WK10039</strain>
    </source>
</reference>
<organism evidence="2 3">
    <name type="scientific">Raphanus sativus</name>
    <name type="common">Radish</name>
    <name type="synonym">Raphanus raphanistrum var. sativus</name>
    <dbReference type="NCBI Taxonomy" id="3726"/>
    <lineage>
        <taxon>Eukaryota</taxon>
        <taxon>Viridiplantae</taxon>
        <taxon>Streptophyta</taxon>
        <taxon>Embryophyta</taxon>
        <taxon>Tracheophyta</taxon>
        <taxon>Spermatophyta</taxon>
        <taxon>Magnoliopsida</taxon>
        <taxon>eudicotyledons</taxon>
        <taxon>Gunneridae</taxon>
        <taxon>Pentapetalae</taxon>
        <taxon>rosids</taxon>
        <taxon>malvids</taxon>
        <taxon>Brassicales</taxon>
        <taxon>Brassicaceae</taxon>
        <taxon>Brassiceae</taxon>
        <taxon>Raphanus</taxon>
    </lineage>
</organism>
<dbReference type="InterPro" id="IPR008833">
    <property type="entry name" value="Surf2"/>
</dbReference>
<protein>
    <submittedName>
        <fullName evidence="3">Uncharacterized protein LOC108844927 isoform X3</fullName>
    </submittedName>
</protein>
<proteinExistence type="predicted"/>
<feature type="compositionally biased region" description="Basic and acidic residues" evidence="1">
    <location>
        <begin position="255"/>
        <end position="267"/>
    </location>
</feature>
<name>A0A9W3DC66_RAPSA</name>
<sequence>MAAAGEEMTTKEGANLLGKPKYKKLENGRFRCVQTGHELLEKDKKVYSESKRCRLGLIDHALSHSKPPLNLFEQDQSSRSKLKCKLTGDTVNKTEEHIWKHINGRRFLNKLEEKEREKESGAIPEEGGETVVKENGVKEEKKKNKKKKKKNKKKNKKLVEKEEDGEDVVMDELEHENAEDVEERELDFWMPPDGERWDFDDGGDRWGSDSEEDDEKNVEEDPIVGEIDEDGKSSLDECIIGEVDEDGEISLDETPESKKRKPEELTSKKNKKKVKTTAS</sequence>
<evidence type="ECO:0000256" key="1">
    <source>
        <dbReference type="SAM" id="MobiDB-lite"/>
    </source>
</evidence>
<feature type="compositionally biased region" description="Basic residues" evidence="1">
    <location>
        <begin position="143"/>
        <end position="156"/>
    </location>
</feature>
<feature type="region of interest" description="Disordered" evidence="1">
    <location>
        <begin position="111"/>
        <end position="279"/>
    </location>
</feature>
<feature type="compositionally biased region" description="Acidic residues" evidence="1">
    <location>
        <begin position="242"/>
        <end position="254"/>
    </location>
</feature>
<feature type="compositionally biased region" description="Basic and acidic residues" evidence="1">
    <location>
        <begin position="131"/>
        <end position="142"/>
    </location>
</feature>
<feature type="compositionally biased region" description="Basic and acidic residues" evidence="1">
    <location>
        <begin position="111"/>
        <end position="120"/>
    </location>
</feature>
<dbReference type="GeneID" id="108844927"/>
<gene>
    <name evidence="3" type="primary">LOC108844927</name>
</gene>
<dbReference type="Pfam" id="PF05477">
    <property type="entry name" value="SURF2"/>
    <property type="match status" value="1"/>
</dbReference>
<feature type="compositionally biased region" description="Basic residues" evidence="1">
    <location>
        <begin position="268"/>
        <end position="279"/>
    </location>
</feature>
<feature type="compositionally biased region" description="Basic and acidic residues" evidence="1">
    <location>
        <begin position="193"/>
        <end position="208"/>
    </location>
</feature>
<evidence type="ECO:0000313" key="2">
    <source>
        <dbReference type="Proteomes" id="UP000504610"/>
    </source>
</evidence>
<dbReference type="RefSeq" id="XP_056861359.1">
    <property type="nucleotide sequence ID" value="XM_057005379.1"/>
</dbReference>
<keyword evidence="2" id="KW-1185">Reference proteome</keyword>
<dbReference type="PANTHER" id="PTHR47854:SF2">
    <property type="entry name" value="SURFEIT LOCUS PROTEIN 2"/>
    <property type="match status" value="1"/>
</dbReference>
<feature type="compositionally biased region" description="Acidic residues" evidence="1">
    <location>
        <begin position="161"/>
        <end position="185"/>
    </location>
</feature>
<dbReference type="PANTHER" id="PTHR47854">
    <property type="entry name" value="SURFEIT LOCUS PROTEIN 2 (SURF2)"/>
    <property type="match status" value="1"/>
</dbReference>
<reference evidence="3" key="2">
    <citation type="submission" date="2025-08" db="UniProtKB">
        <authorList>
            <consortium name="RefSeq"/>
        </authorList>
    </citation>
    <scope>IDENTIFICATION</scope>
    <source>
        <tissue evidence="3">Leaf</tissue>
    </source>
</reference>